<evidence type="ECO:0000256" key="2">
    <source>
        <dbReference type="ARBA" id="ARBA00022737"/>
    </source>
</evidence>
<accession>A0A8K0D833</accession>
<dbReference type="GO" id="GO:0031122">
    <property type="term" value="P:cytoplasmic microtubule organization"/>
    <property type="evidence" value="ECO:0007669"/>
    <property type="project" value="TreeGrafter"/>
</dbReference>
<dbReference type="SUPFAM" id="SSF46966">
    <property type="entry name" value="Spectrin repeat"/>
    <property type="match status" value="5"/>
</dbReference>
<dbReference type="Gene3D" id="1.20.58.60">
    <property type="match status" value="6"/>
</dbReference>
<dbReference type="GO" id="GO:0042060">
    <property type="term" value="P:wound healing"/>
    <property type="evidence" value="ECO:0007669"/>
    <property type="project" value="TreeGrafter"/>
</dbReference>
<sequence>ISDIVVGQETNISAKDYLLRWAKRTTHKYPGVRVADFTSSWRDGLAFSAIIHRNRPDLIDWRTAKVQHARERMETAFYVAEREYGVTRLLDPEVFPEPPPIHPLYDQASQQRTQEYRELASSLHMWTREKYSLMQDRSFPPTLIEMKKLAAESSRFRTDEIPPRHRDKQYLNQLFRDLEKYFKTVGEVDIEPELHIDSIEKHWSRLMVAYQERDRQILEELKRLERLQRLAEKVHRYPQAPELDKRVKKLHERWVQLRRLLHHKIVGPLANMSFPVEERTVTKHIRTVQETRNVDTNPHFRAVQEAVEWCKNKLKQLQEADYGTDLPSVQAEREIHQREHKHVDQFHSKVDICVKARQYFSGEELTLYNQHLSQLQKVYAELLTFSNNRLSDIDSLLDFIQSATNELQWLNEKEEIEVTRDWSDKNMNLQAIEKYYENLMSELEKREIQFGAVQDRGEALVLQNHPASKAIEAHMAAMQAQWAWLLQLTHCLEEHLRHAQNYQSFFQDIETAEQWLKEKDEIMNTEFSQSDFSLDIGERLLQGMQALRDELNLFGDRIQELTLRAQTVVPLKQRRQPVTRPLTVTAICNYKQNNFVIEKNKECTLTDNSGRIKWRVHNEKGVEAQVPGVCFVIPPPDKEALDAADRLRRQYDRSIALWQKKQLRMRQNMIFATIKVVKGWDLPQFIAIGAEQRNAIRRALNEDADKLMAEGDPSDPQLRRLRREMDEVNRLFDEFEKRARAEEESKNQTRIFNNQISSLQQALDEAERIINQRVLSPLPRDIDTLQHLVLEHKEFESRLQNLEPEIEQVKDTFRSITLKTPQHKKDLEKVLNKWNYIWNTSNLYIERLKCCEIVLNGMDDASQVISEFESKLVLFDELPSTEKALEAVHDDLLKLQSAVSQQQIAMDQLNDDFDNTKRLTEKSRPNQRGPHSDVDRLEKDIQKLNTRWNNVCGQLADRLRGCEQAYGLLKNYHKSKENEDSWLDDAYGKLEALQPIKERAKEHLEVTRNLLNSVTERAPVIEQVNINGGRFIREGKVKLVTQSLLSKVKVRHLGYTIKVRLDYFVVSKTAVWMGLHIWSKGLQRFRDALLDAQPSLDANAAFRADRSAQPSGADVVARELDELNARYQYLIDALYGRLKEIAAKCPGDIVTL</sequence>
<dbReference type="Pfam" id="PF17902">
    <property type="entry name" value="SH3_10"/>
    <property type="match status" value="1"/>
</dbReference>
<dbReference type="Pfam" id="PF00307">
    <property type="entry name" value="CH"/>
    <property type="match status" value="1"/>
</dbReference>
<dbReference type="GO" id="GO:0005198">
    <property type="term" value="F:structural molecule activity"/>
    <property type="evidence" value="ECO:0007669"/>
    <property type="project" value="TreeGrafter"/>
</dbReference>
<reference evidence="5" key="1">
    <citation type="submission" date="2019-08" db="EMBL/GenBank/DDBJ databases">
        <title>The genome of the North American firefly Photinus pyralis.</title>
        <authorList>
            <consortium name="Photinus pyralis genome working group"/>
            <person name="Fallon T.R."/>
            <person name="Sander Lower S.E."/>
            <person name="Weng J.-K."/>
        </authorList>
    </citation>
    <scope>NUCLEOTIDE SEQUENCE</scope>
    <source>
        <strain evidence="5">TRF0915ILg1</strain>
        <tissue evidence="5">Whole body</tissue>
    </source>
</reference>
<organism evidence="5 6">
    <name type="scientific">Ignelater luminosus</name>
    <name type="common">Cucubano</name>
    <name type="synonym">Pyrophorus luminosus</name>
    <dbReference type="NCBI Taxonomy" id="2038154"/>
    <lineage>
        <taxon>Eukaryota</taxon>
        <taxon>Metazoa</taxon>
        <taxon>Ecdysozoa</taxon>
        <taxon>Arthropoda</taxon>
        <taxon>Hexapoda</taxon>
        <taxon>Insecta</taxon>
        <taxon>Pterygota</taxon>
        <taxon>Neoptera</taxon>
        <taxon>Endopterygota</taxon>
        <taxon>Coleoptera</taxon>
        <taxon>Polyphaga</taxon>
        <taxon>Elateriformia</taxon>
        <taxon>Elateroidea</taxon>
        <taxon>Elateridae</taxon>
        <taxon>Agrypninae</taxon>
        <taxon>Pyrophorini</taxon>
        <taxon>Ignelater</taxon>
    </lineage>
</organism>
<dbReference type="OrthoDB" id="18740at2759"/>
<dbReference type="InterPro" id="IPR036872">
    <property type="entry name" value="CH_dom_sf"/>
</dbReference>
<keyword evidence="2" id="KW-0677">Repeat</keyword>
<dbReference type="Gene3D" id="2.30.30.40">
    <property type="entry name" value="SH3 Domains"/>
    <property type="match status" value="1"/>
</dbReference>
<keyword evidence="1" id="KW-0597">Phosphoprotein</keyword>
<dbReference type="GO" id="GO:0045104">
    <property type="term" value="P:intermediate filament cytoskeleton organization"/>
    <property type="evidence" value="ECO:0007669"/>
    <property type="project" value="InterPro"/>
</dbReference>
<protein>
    <recommendedName>
        <fullName evidence="4">Calponin-homology (CH) domain-containing protein</fullName>
    </recommendedName>
</protein>
<dbReference type="SMART" id="SM00033">
    <property type="entry name" value="CH"/>
    <property type="match status" value="1"/>
</dbReference>
<dbReference type="Proteomes" id="UP000801492">
    <property type="component" value="Unassembled WGS sequence"/>
</dbReference>
<feature type="domain" description="Calponin-homology (CH)" evidence="4">
    <location>
        <begin position="12"/>
        <end position="117"/>
    </location>
</feature>
<dbReference type="CDD" id="cd00176">
    <property type="entry name" value="SPEC"/>
    <property type="match status" value="1"/>
</dbReference>
<dbReference type="Gene3D" id="1.10.418.10">
    <property type="entry name" value="Calponin-like domain"/>
    <property type="match status" value="1"/>
</dbReference>
<dbReference type="PROSITE" id="PS50021">
    <property type="entry name" value="CH"/>
    <property type="match status" value="1"/>
</dbReference>
<dbReference type="FunFam" id="1.20.58.60:FF:000030">
    <property type="entry name" value="Short stop, isoform K"/>
    <property type="match status" value="1"/>
</dbReference>
<evidence type="ECO:0000313" key="5">
    <source>
        <dbReference type="EMBL" id="KAF2901178.1"/>
    </source>
</evidence>
<feature type="non-terminal residue" evidence="5">
    <location>
        <position position="1"/>
    </location>
</feature>
<dbReference type="GO" id="GO:0005882">
    <property type="term" value="C:intermediate filament"/>
    <property type="evidence" value="ECO:0007669"/>
    <property type="project" value="TreeGrafter"/>
</dbReference>
<dbReference type="Pfam" id="PF00435">
    <property type="entry name" value="Spectrin"/>
    <property type="match status" value="2"/>
</dbReference>
<dbReference type="Pfam" id="PF21019">
    <property type="entry name" value="Spectrin_3"/>
    <property type="match status" value="1"/>
</dbReference>
<gene>
    <name evidence="5" type="ORF">ILUMI_05008</name>
</gene>
<evidence type="ECO:0000256" key="1">
    <source>
        <dbReference type="ARBA" id="ARBA00022553"/>
    </source>
</evidence>
<dbReference type="InterPro" id="IPR041615">
    <property type="entry name" value="Desmoplakin_SH3"/>
</dbReference>
<feature type="non-terminal residue" evidence="5">
    <location>
        <position position="1152"/>
    </location>
</feature>
<dbReference type="AlphaFoldDB" id="A0A8K0D833"/>
<dbReference type="PANTHER" id="PTHR23169">
    <property type="entry name" value="ENVOPLAKIN"/>
    <property type="match status" value="1"/>
</dbReference>
<dbReference type="InterPro" id="IPR043197">
    <property type="entry name" value="Plakin"/>
</dbReference>
<comment type="caution">
    <text evidence="5">The sequence shown here is derived from an EMBL/GenBank/DDBJ whole genome shotgun (WGS) entry which is preliminary data.</text>
</comment>
<evidence type="ECO:0000313" key="6">
    <source>
        <dbReference type="Proteomes" id="UP000801492"/>
    </source>
</evidence>
<dbReference type="GO" id="GO:0016020">
    <property type="term" value="C:membrane"/>
    <property type="evidence" value="ECO:0007669"/>
    <property type="project" value="TreeGrafter"/>
</dbReference>
<dbReference type="InterPro" id="IPR002017">
    <property type="entry name" value="Spectrin_repeat"/>
</dbReference>
<feature type="coiled-coil region" evidence="3">
    <location>
        <begin position="718"/>
        <end position="745"/>
    </location>
</feature>
<evidence type="ECO:0000259" key="4">
    <source>
        <dbReference type="PROSITE" id="PS50021"/>
    </source>
</evidence>
<dbReference type="SMART" id="SM00150">
    <property type="entry name" value="SPEC"/>
    <property type="match status" value="5"/>
</dbReference>
<dbReference type="InterPro" id="IPR001715">
    <property type="entry name" value="CH_dom"/>
</dbReference>
<dbReference type="GO" id="GO:0030056">
    <property type="term" value="C:hemidesmosome"/>
    <property type="evidence" value="ECO:0007669"/>
    <property type="project" value="TreeGrafter"/>
</dbReference>
<dbReference type="FunFam" id="1.20.58.60:FF:000055">
    <property type="entry name" value="Short stop, isoform K"/>
    <property type="match status" value="1"/>
</dbReference>
<evidence type="ECO:0000256" key="3">
    <source>
        <dbReference type="SAM" id="Coils"/>
    </source>
</evidence>
<proteinExistence type="predicted"/>
<dbReference type="GO" id="GO:0005737">
    <property type="term" value="C:cytoplasm"/>
    <property type="evidence" value="ECO:0007669"/>
    <property type="project" value="TreeGrafter"/>
</dbReference>
<name>A0A8K0D833_IGNLU</name>
<keyword evidence="6" id="KW-1185">Reference proteome</keyword>
<dbReference type="SUPFAM" id="SSF47576">
    <property type="entry name" value="Calponin-homology domain, CH-domain"/>
    <property type="match status" value="1"/>
</dbReference>
<dbReference type="PANTHER" id="PTHR23169:SF23">
    <property type="entry name" value="SHORT STOP, ISOFORM H"/>
    <property type="match status" value="1"/>
</dbReference>
<dbReference type="InterPro" id="IPR018159">
    <property type="entry name" value="Spectrin/alpha-actinin"/>
</dbReference>
<dbReference type="EMBL" id="VTPC01001812">
    <property type="protein sequence ID" value="KAF2901178.1"/>
    <property type="molecule type" value="Genomic_DNA"/>
</dbReference>
<keyword evidence="3" id="KW-0175">Coiled coil</keyword>